<evidence type="ECO:0000256" key="6">
    <source>
        <dbReference type="ARBA" id="ARBA00023157"/>
    </source>
</evidence>
<dbReference type="Pfam" id="PF07731">
    <property type="entry name" value="Cu-oxidase_2"/>
    <property type="match status" value="1"/>
</dbReference>
<feature type="region of interest" description="Disordered" evidence="8">
    <location>
        <begin position="545"/>
        <end position="575"/>
    </location>
</feature>
<dbReference type="AlphaFoldDB" id="A0A0C3BNS9"/>
<feature type="domain" description="Plastocyanin-like" evidence="12">
    <location>
        <begin position="34"/>
        <end position="148"/>
    </location>
</feature>
<keyword evidence="5" id="KW-0186">Copper</keyword>
<dbReference type="SUPFAM" id="SSF49503">
    <property type="entry name" value="Cupredoxins"/>
    <property type="match status" value="3"/>
</dbReference>
<evidence type="ECO:0000256" key="5">
    <source>
        <dbReference type="ARBA" id="ARBA00023008"/>
    </source>
</evidence>
<feature type="signal peptide" evidence="9">
    <location>
        <begin position="1"/>
        <end position="21"/>
    </location>
</feature>
<keyword evidence="14" id="KW-1185">Reference proteome</keyword>
<dbReference type="InterPro" id="IPR011707">
    <property type="entry name" value="Cu-oxidase-like_N"/>
</dbReference>
<dbReference type="InterPro" id="IPR011706">
    <property type="entry name" value="Cu-oxidase_C"/>
</dbReference>
<dbReference type="HOGENOM" id="CLU_006504_7_3_1"/>
<evidence type="ECO:0000256" key="4">
    <source>
        <dbReference type="ARBA" id="ARBA00023002"/>
    </source>
</evidence>
<reference evidence="14" key="2">
    <citation type="submission" date="2015-01" db="EMBL/GenBank/DDBJ databases">
        <title>Evolutionary Origins and Diversification of the Mycorrhizal Mutualists.</title>
        <authorList>
            <consortium name="DOE Joint Genome Institute"/>
            <consortium name="Mycorrhizal Genomics Consortium"/>
            <person name="Kohler A."/>
            <person name="Kuo A."/>
            <person name="Nagy L.G."/>
            <person name="Floudas D."/>
            <person name="Copeland A."/>
            <person name="Barry K.W."/>
            <person name="Cichocki N."/>
            <person name="Veneault-Fourrey C."/>
            <person name="LaButti K."/>
            <person name="Lindquist E.A."/>
            <person name="Lipzen A."/>
            <person name="Lundell T."/>
            <person name="Morin E."/>
            <person name="Murat C."/>
            <person name="Riley R."/>
            <person name="Ohm R."/>
            <person name="Sun H."/>
            <person name="Tunlid A."/>
            <person name="Henrissat B."/>
            <person name="Grigoriev I.V."/>
            <person name="Hibbett D.S."/>
            <person name="Martin F."/>
        </authorList>
    </citation>
    <scope>NUCLEOTIDE SEQUENCE [LARGE SCALE GENOMIC DNA]</scope>
    <source>
        <strain evidence="14">F 1598</strain>
    </source>
</reference>
<name>A0A0C3BNS9_PILCF</name>
<evidence type="ECO:0000256" key="7">
    <source>
        <dbReference type="ARBA" id="ARBA00023180"/>
    </source>
</evidence>
<dbReference type="CDD" id="cd13899">
    <property type="entry name" value="CuRO_3_Fet3p"/>
    <property type="match status" value="1"/>
</dbReference>
<dbReference type="GO" id="GO:0004322">
    <property type="term" value="F:ferroxidase activity"/>
    <property type="evidence" value="ECO:0007669"/>
    <property type="project" value="TreeGrafter"/>
</dbReference>
<dbReference type="Pfam" id="PF07732">
    <property type="entry name" value="Cu-oxidase_3"/>
    <property type="match status" value="1"/>
</dbReference>
<keyword evidence="7" id="KW-0325">Glycoprotein</keyword>
<evidence type="ECO:0000313" key="14">
    <source>
        <dbReference type="Proteomes" id="UP000054166"/>
    </source>
</evidence>
<organism evidence="13 14">
    <name type="scientific">Piloderma croceum (strain F 1598)</name>
    <dbReference type="NCBI Taxonomy" id="765440"/>
    <lineage>
        <taxon>Eukaryota</taxon>
        <taxon>Fungi</taxon>
        <taxon>Dikarya</taxon>
        <taxon>Basidiomycota</taxon>
        <taxon>Agaricomycotina</taxon>
        <taxon>Agaricomycetes</taxon>
        <taxon>Agaricomycetidae</taxon>
        <taxon>Atheliales</taxon>
        <taxon>Atheliaceae</taxon>
        <taxon>Piloderma</taxon>
    </lineage>
</organism>
<dbReference type="Gene3D" id="2.60.40.420">
    <property type="entry name" value="Cupredoxins - blue copper proteins"/>
    <property type="match status" value="3"/>
</dbReference>
<protein>
    <submittedName>
        <fullName evidence="13">Ferroxidase</fullName>
    </submittedName>
</protein>
<dbReference type="GO" id="GO:0033215">
    <property type="term" value="P:reductive iron assimilation"/>
    <property type="evidence" value="ECO:0007669"/>
    <property type="project" value="TreeGrafter"/>
</dbReference>
<keyword evidence="4" id="KW-0560">Oxidoreductase</keyword>
<evidence type="ECO:0000256" key="9">
    <source>
        <dbReference type="SAM" id="SignalP"/>
    </source>
</evidence>
<comment type="similarity">
    <text evidence="1">Belongs to the multicopper oxidase family.</text>
</comment>
<dbReference type="InterPro" id="IPR044130">
    <property type="entry name" value="CuRO_2_Fet3-like"/>
</dbReference>
<dbReference type="Pfam" id="PF00394">
    <property type="entry name" value="Cu-oxidase"/>
    <property type="match status" value="1"/>
</dbReference>
<evidence type="ECO:0000256" key="2">
    <source>
        <dbReference type="ARBA" id="ARBA00022723"/>
    </source>
</evidence>
<dbReference type="InterPro" id="IPR001117">
    <property type="entry name" value="Cu-oxidase_2nd"/>
</dbReference>
<accession>A0A0C3BNS9</accession>
<dbReference type="InterPro" id="IPR045087">
    <property type="entry name" value="Cu-oxidase_fam"/>
</dbReference>
<dbReference type="CDD" id="cd13877">
    <property type="entry name" value="CuRO_2_Fet3p_like"/>
    <property type="match status" value="1"/>
</dbReference>
<keyword evidence="3 9" id="KW-0732">Signal</keyword>
<dbReference type="InterPro" id="IPR002355">
    <property type="entry name" value="Cu_oxidase_Cu_BS"/>
</dbReference>
<evidence type="ECO:0000256" key="1">
    <source>
        <dbReference type="ARBA" id="ARBA00010609"/>
    </source>
</evidence>
<reference evidence="13 14" key="1">
    <citation type="submission" date="2014-04" db="EMBL/GenBank/DDBJ databases">
        <authorList>
            <consortium name="DOE Joint Genome Institute"/>
            <person name="Kuo A."/>
            <person name="Tarkka M."/>
            <person name="Buscot F."/>
            <person name="Kohler A."/>
            <person name="Nagy L.G."/>
            <person name="Floudas D."/>
            <person name="Copeland A."/>
            <person name="Barry K.W."/>
            <person name="Cichocki N."/>
            <person name="Veneault-Fourrey C."/>
            <person name="LaButti K."/>
            <person name="Lindquist E.A."/>
            <person name="Lipzen A."/>
            <person name="Lundell T."/>
            <person name="Morin E."/>
            <person name="Murat C."/>
            <person name="Sun H."/>
            <person name="Tunlid A."/>
            <person name="Henrissat B."/>
            <person name="Grigoriev I.V."/>
            <person name="Hibbett D.S."/>
            <person name="Martin F."/>
            <person name="Nordberg H.P."/>
            <person name="Cantor M.N."/>
            <person name="Hua S.X."/>
        </authorList>
    </citation>
    <scope>NUCLEOTIDE SEQUENCE [LARGE SCALE GENOMIC DNA]</scope>
    <source>
        <strain evidence="13 14">F 1598</strain>
    </source>
</reference>
<sequence length="575" mass="63334">MWIPSLTFLSPLLVLTPPVLAGIHEVWWNITYVENANPDGLHPRRVIGVNGTWPPPPISFNNTDTLMVHTTNSVNGLTTLHHHGLFFNSTSWMDGVLWVTQCGIPPGGTFTYQVPVDPTQWGTYWIHSHAKGQYVDGLRGPVTLHPPQEAYSYDEEFTVVLGDWYHTEHDILLAKYLSPTNPEGNEPVPDSGLIYFAQHGSYLPPKQGTHPTGPTSAVGFNTNATLPFVPGKTYRLRILNASAFASFYFWIDGHNMTIIEVDGTDIQKSPIDVLSIATAQRYSVLVTARNDTSLNWAVHANMMTSMFSEVPRSLNPNITSSITYNSSAPLAKVRDPGSVHYHDVNDMALVPLDVVPQPKATKTIELEVTFGLMTDRTNRAMFNNITFNYPLVPAEFSALSLGSNATVQEAYTPLSFVLDHLDVVDLVIKNGDSGSHPFHLHGHAFMIVGRSANYSSDNPKLNPPVVEGQPNPMRRDTIFIESGSSATLRFVADNPGVWFMHCHIEWHLEAGLAVEFIEAPLVMQQRSNVPQSMYDQCRIDGTPFSGNAAGHNSTTDLSGLPLGPFPLPDDSTGTE</sequence>
<dbReference type="InParanoid" id="A0A0C3BNS9"/>
<dbReference type="STRING" id="765440.A0A0C3BNS9"/>
<dbReference type="PROSITE" id="PS00079">
    <property type="entry name" value="MULTICOPPER_OXIDASE1"/>
    <property type="match status" value="1"/>
</dbReference>
<dbReference type="OrthoDB" id="2121828at2759"/>
<keyword evidence="2" id="KW-0479">Metal-binding</keyword>
<evidence type="ECO:0000259" key="10">
    <source>
        <dbReference type="Pfam" id="PF00394"/>
    </source>
</evidence>
<evidence type="ECO:0000256" key="8">
    <source>
        <dbReference type="SAM" id="MobiDB-lite"/>
    </source>
</evidence>
<dbReference type="FunCoup" id="A0A0C3BNS9">
    <property type="interactions" value="50"/>
</dbReference>
<dbReference type="GO" id="GO:0033573">
    <property type="term" value="C:high-affinity iron permease complex"/>
    <property type="evidence" value="ECO:0007669"/>
    <property type="project" value="TreeGrafter"/>
</dbReference>
<dbReference type="Proteomes" id="UP000054166">
    <property type="component" value="Unassembled WGS sequence"/>
</dbReference>
<dbReference type="PANTHER" id="PTHR11709:SF361">
    <property type="entry name" value="IRON TRANSPORT MULTICOPPER OXIDASE FET3"/>
    <property type="match status" value="1"/>
</dbReference>
<dbReference type="GO" id="GO:0005507">
    <property type="term" value="F:copper ion binding"/>
    <property type="evidence" value="ECO:0007669"/>
    <property type="project" value="InterPro"/>
</dbReference>
<evidence type="ECO:0000259" key="11">
    <source>
        <dbReference type="Pfam" id="PF07731"/>
    </source>
</evidence>
<dbReference type="GO" id="GO:0010106">
    <property type="term" value="P:cellular response to iron ion starvation"/>
    <property type="evidence" value="ECO:0007669"/>
    <property type="project" value="TreeGrafter"/>
</dbReference>
<dbReference type="PROSITE" id="PS00080">
    <property type="entry name" value="MULTICOPPER_OXIDASE2"/>
    <property type="match status" value="1"/>
</dbReference>
<evidence type="ECO:0000259" key="12">
    <source>
        <dbReference type="Pfam" id="PF07732"/>
    </source>
</evidence>
<evidence type="ECO:0000313" key="13">
    <source>
        <dbReference type="EMBL" id="KIM88113.1"/>
    </source>
</evidence>
<dbReference type="InterPro" id="IPR008972">
    <property type="entry name" value="Cupredoxin"/>
</dbReference>
<proteinExistence type="inferred from homology"/>
<dbReference type="InterPro" id="IPR033138">
    <property type="entry name" value="Cu_oxidase_CS"/>
</dbReference>
<gene>
    <name evidence="13" type="ORF">PILCRDRAFT_62767</name>
</gene>
<feature type="domain" description="Plastocyanin-like" evidence="10">
    <location>
        <begin position="155"/>
        <end position="325"/>
    </location>
</feature>
<keyword evidence="6" id="KW-1015">Disulfide bond</keyword>
<dbReference type="PANTHER" id="PTHR11709">
    <property type="entry name" value="MULTI-COPPER OXIDASE"/>
    <property type="match status" value="1"/>
</dbReference>
<evidence type="ECO:0000256" key="3">
    <source>
        <dbReference type="ARBA" id="ARBA00022729"/>
    </source>
</evidence>
<feature type="chain" id="PRO_5002172767" evidence="9">
    <location>
        <begin position="22"/>
        <end position="575"/>
    </location>
</feature>
<dbReference type="EMBL" id="KN832977">
    <property type="protein sequence ID" value="KIM88113.1"/>
    <property type="molecule type" value="Genomic_DNA"/>
</dbReference>
<feature type="domain" description="Plastocyanin-like" evidence="11">
    <location>
        <begin position="413"/>
        <end position="520"/>
    </location>
</feature>
<dbReference type="CDD" id="cd13851">
    <property type="entry name" value="CuRO_1_Fet3p"/>
    <property type="match status" value="1"/>
</dbReference>
<feature type="compositionally biased region" description="Low complexity" evidence="8">
    <location>
        <begin position="556"/>
        <end position="575"/>
    </location>
</feature>